<sequence>MTKLRWGILGCAGIAIRACIPGIQQSQTGVVSAIASRNLEKSQEVAARLDIPKAYGSYEELIADPEIDAIYIPLPNHLHKEWTIRAARAGKHVLCEKPAALTTAEVQEMVTASEEAGVLFAEAFMYRHHPRYERVKAIIQSGEIGDIRGIHGAFTFSNPNDSKNVRYVREWGGGSVYDVGCYPLSAARFLLEREPEAVTTHAFFSPEHDNVDMMMSGLVEFSGNVALTFDCGMWASFRNTLEILGSKGRIVIPSAFVTPTEESGHFQVYVGNEQREEKVPFLNQYALQADDMAYAAWGEKALRFPAQDAILNMRVIDACLQSASERSRVKLEY</sequence>
<name>A0ABU1P8J3_9BACL</name>
<comment type="caution">
    <text evidence="5">The sequence shown here is derived from an EMBL/GenBank/DDBJ whole genome shotgun (WGS) entry which is preliminary data.</text>
</comment>
<dbReference type="EMBL" id="JAVDSB010000031">
    <property type="protein sequence ID" value="MDR6555527.1"/>
    <property type="molecule type" value="Genomic_DNA"/>
</dbReference>
<organism evidence="5 6">
    <name type="scientific">Paenibacillus qinlingensis</name>
    <dbReference type="NCBI Taxonomy" id="1837343"/>
    <lineage>
        <taxon>Bacteria</taxon>
        <taxon>Bacillati</taxon>
        <taxon>Bacillota</taxon>
        <taxon>Bacilli</taxon>
        <taxon>Bacillales</taxon>
        <taxon>Paenibacillaceae</taxon>
        <taxon>Paenibacillus</taxon>
    </lineage>
</organism>
<dbReference type="InterPro" id="IPR055170">
    <property type="entry name" value="GFO_IDH_MocA-like_dom"/>
</dbReference>
<dbReference type="Pfam" id="PF22725">
    <property type="entry name" value="GFO_IDH_MocA_C3"/>
    <property type="match status" value="1"/>
</dbReference>
<proteinExistence type="inferred from homology"/>
<dbReference type="RefSeq" id="WP_310502837.1">
    <property type="nucleotide sequence ID" value="NZ_JAVDSB010000031.1"/>
</dbReference>
<evidence type="ECO:0000259" key="4">
    <source>
        <dbReference type="Pfam" id="PF22725"/>
    </source>
</evidence>
<dbReference type="Gene3D" id="3.40.50.720">
    <property type="entry name" value="NAD(P)-binding Rossmann-like Domain"/>
    <property type="match status" value="1"/>
</dbReference>
<feature type="domain" description="GFO/IDH/MocA-like oxidoreductase" evidence="4">
    <location>
        <begin position="132"/>
        <end position="251"/>
    </location>
</feature>
<keyword evidence="6" id="KW-1185">Reference proteome</keyword>
<evidence type="ECO:0000313" key="5">
    <source>
        <dbReference type="EMBL" id="MDR6555527.1"/>
    </source>
</evidence>
<dbReference type="SUPFAM" id="SSF51735">
    <property type="entry name" value="NAD(P)-binding Rossmann-fold domains"/>
    <property type="match status" value="1"/>
</dbReference>
<comment type="similarity">
    <text evidence="1">Belongs to the Gfo/Idh/MocA family.</text>
</comment>
<dbReference type="Proteomes" id="UP001267290">
    <property type="component" value="Unassembled WGS sequence"/>
</dbReference>
<gene>
    <name evidence="5" type="ORF">J2736_006789</name>
</gene>
<evidence type="ECO:0000256" key="1">
    <source>
        <dbReference type="ARBA" id="ARBA00010928"/>
    </source>
</evidence>
<dbReference type="Gene3D" id="3.30.360.10">
    <property type="entry name" value="Dihydrodipicolinate Reductase, domain 2"/>
    <property type="match status" value="1"/>
</dbReference>
<dbReference type="Pfam" id="PF01408">
    <property type="entry name" value="GFO_IDH_MocA"/>
    <property type="match status" value="1"/>
</dbReference>
<keyword evidence="2" id="KW-0560">Oxidoreductase</keyword>
<feature type="domain" description="Gfo/Idh/MocA-like oxidoreductase N-terminal" evidence="3">
    <location>
        <begin position="4"/>
        <end position="122"/>
    </location>
</feature>
<evidence type="ECO:0000256" key="2">
    <source>
        <dbReference type="ARBA" id="ARBA00023002"/>
    </source>
</evidence>
<dbReference type="InterPro" id="IPR036291">
    <property type="entry name" value="NAD(P)-bd_dom_sf"/>
</dbReference>
<dbReference type="PANTHER" id="PTHR22604">
    <property type="entry name" value="OXIDOREDUCTASES"/>
    <property type="match status" value="1"/>
</dbReference>
<dbReference type="InterPro" id="IPR000683">
    <property type="entry name" value="Gfo/Idh/MocA-like_OxRdtase_N"/>
</dbReference>
<evidence type="ECO:0000313" key="6">
    <source>
        <dbReference type="Proteomes" id="UP001267290"/>
    </source>
</evidence>
<protein>
    <submittedName>
        <fullName evidence="5">Dehydrogenase</fullName>
    </submittedName>
</protein>
<dbReference type="PANTHER" id="PTHR22604:SF105">
    <property type="entry name" value="TRANS-1,2-DIHYDROBENZENE-1,2-DIOL DEHYDROGENASE"/>
    <property type="match status" value="1"/>
</dbReference>
<evidence type="ECO:0000259" key="3">
    <source>
        <dbReference type="Pfam" id="PF01408"/>
    </source>
</evidence>
<reference evidence="5 6" key="1">
    <citation type="submission" date="2023-07" db="EMBL/GenBank/DDBJ databases">
        <title>Sorghum-associated microbial communities from plants grown in Nebraska, USA.</title>
        <authorList>
            <person name="Schachtman D."/>
        </authorList>
    </citation>
    <scope>NUCLEOTIDE SEQUENCE [LARGE SCALE GENOMIC DNA]</scope>
    <source>
        <strain evidence="5 6">CC258</strain>
    </source>
</reference>
<dbReference type="SUPFAM" id="SSF55347">
    <property type="entry name" value="Glyceraldehyde-3-phosphate dehydrogenase-like, C-terminal domain"/>
    <property type="match status" value="1"/>
</dbReference>
<dbReference type="InterPro" id="IPR050984">
    <property type="entry name" value="Gfo/Idh/MocA_domain"/>
</dbReference>
<accession>A0ABU1P8J3</accession>